<dbReference type="InterPro" id="IPR029063">
    <property type="entry name" value="SAM-dependent_MTases_sf"/>
</dbReference>
<dbReference type="Gene3D" id="3.40.50.150">
    <property type="entry name" value="Vaccinia Virus protein VP39"/>
    <property type="match status" value="1"/>
</dbReference>
<protein>
    <submittedName>
        <fullName evidence="2">Methyltransferase type 11</fullName>
    </submittedName>
</protein>
<dbReference type="EMBL" id="LMZQ01000014">
    <property type="protein sequence ID" value="KRT14814.1"/>
    <property type="molecule type" value="Genomic_DNA"/>
</dbReference>
<dbReference type="SUPFAM" id="SSF53335">
    <property type="entry name" value="S-adenosyl-L-methionine-dependent methyltransferases"/>
    <property type="match status" value="1"/>
</dbReference>
<evidence type="ECO:0000313" key="3">
    <source>
        <dbReference type="Proteomes" id="UP000051950"/>
    </source>
</evidence>
<comment type="caution">
    <text evidence="2">The sequence shown here is derived from an EMBL/GenBank/DDBJ whole genome shotgun (WGS) entry which is preliminary data.</text>
</comment>
<accession>A0A0T5VLS0</accession>
<dbReference type="Pfam" id="PF08241">
    <property type="entry name" value="Methyltransf_11"/>
    <property type="match status" value="1"/>
</dbReference>
<dbReference type="OrthoDB" id="9808140at2"/>
<dbReference type="InterPro" id="IPR013216">
    <property type="entry name" value="Methyltransf_11"/>
</dbReference>
<feature type="domain" description="Methyltransferase type 11" evidence="1">
    <location>
        <begin position="64"/>
        <end position="150"/>
    </location>
</feature>
<dbReference type="STRING" id="687842.ASU31_18105"/>
<evidence type="ECO:0000313" key="2">
    <source>
        <dbReference type="EMBL" id="KRT14814.1"/>
    </source>
</evidence>
<sequence>MRHNESYNRHNEWYNEHFPSESAKSDFYEKVRATGKNNVAHWLQQLFFSCLDPLLDRKNRSWLTVGDAYGFDAQYILNSGNKALATDLNTDFLNIALKEGIINACAAENAEKLSREDNSFDFVLCKESYHHFPRPYAAMYEMIRVARSGVVVMEPQDPVTKMPLLLMLSNLFAKNGQFINKLWKNRFSFEPVGNFVYKVSEREFEKLAAGLGLPMVGFKKINPNYWFKGAESISTDQYSRQFFFIKMKKFLFDTLFKLRVMPSQVLTTVIFKQLPDEHTINLLKKSGYYLVYIPQNPYLN</sequence>
<dbReference type="AlphaFoldDB" id="A0A0T5VLS0"/>
<keyword evidence="2" id="KW-0808">Transferase</keyword>
<keyword evidence="3" id="KW-1185">Reference proteome</keyword>
<reference evidence="2 3" key="1">
    <citation type="submission" date="2015-11" db="EMBL/GenBank/DDBJ databases">
        <title>Sequence of Pedobacter ginsenosidimutans.</title>
        <authorList>
            <person name="Carson E."/>
            <person name="Keyser V."/>
            <person name="Newman J."/>
            <person name="Miller J."/>
        </authorList>
    </citation>
    <scope>NUCLEOTIDE SEQUENCE [LARGE SCALE GENOMIC DNA]</scope>
    <source>
        <strain evidence="2 3">KACC 14530</strain>
    </source>
</reference>
<keyword evidence="2" id="KW-0489">Methyltransferase</keyword>
<dbReference type="GO" id="GO:0008757">
    <property type="term" value="F:S-adenosylmethionine-dependent methyltransferase activity"/>
    <property type="evidence" value="ECO:0007669"/>
    <property type="project" value="InterPro"/>
</dbReference>
<proteinExistence type="predicted"/>
<dbReference type="GO" id="GO:0032259">
    <property type="term" value="P:methylation"/>
    <property type="evidence" value="ECO:0007669"/>
    <property type="project" value="UniProtKB-KW"/>
</dbReference>
<gene>
    <name evidence="2" type="ORF">ASU31_18105</name>
</gene>
<organism evidence="2 3">
    <name type="scientific">Pedobacter ginsenosidimutans</name>
    <dbReference type="NCBI Taxonomy" id="687842"/>
    <lineage>
        <taxon>Bacteria</taxon>
        <taxon>Pseudomonadati</taxon>
        <taxon>Bacteroidota</taxon>
        <taxon>Sphingobacteriia</taxon>
        <taxon>Sphingobacteriales</taxon>
        <taxon>Sphingobacteriaceae</taxon>
        <taxon>Pedobacter</taxon>
    </lineage>
</organism>
<dbReference type="RefSeq" id="WP_057933678.1">
    <property type="nucleotide sequence ID" value="NZ_LMZQ01000014.1"/>
</dbReference>
<name>A0A0T5VLS0_9SPHI</name>
<evidence type="ECO:0000259" key="1">
    <source>
        <dbReference type="Pfam" id="PF08241"/>
    </source>
</evidence>
<dbReference type="Proteomes" id="UP000051950">
    <property type="component" value="Unassembled WGS sequence"/>
</dbReference>